<dbReference type="AlphaFoldDB" id="A0A1J5RC38"/>
<feature type="transmembrane region" description="Helical" evidence="6">
    <location>
        <begin position="20"/>
        <end position="40"/>
    </location>
</feature>
<evidence type="ECO:0000256" key="3">
    <source>
        <dbReference type="ARBA" id="ARBA00022692"/>
    </source>
</evidence>
<dbReference type="InterPro" id="IPR003838">
    <property type="entry name" value="ABC3_permease_C"/>
</dbReference>
<dbReference type="Pfam" id="PF02687">
    <property type="entry name" value="FtsX"/>
    <property type="match status" value="1"/>
</dbReference>
<evidence type="ECO:0000259" key="8">
    <source>
        <dbReference type="Pfam" id="PF12704"/>
    </source>
</evidence>
<proteinExistence type="predicted"/>
<evidence type="ECO:0000259" key="7">
    <source>
        <dbReference type="Pfam" id="PF02687"/>
    </source>
</evidence>
<gene>
    <name evidence="9" type="primary">lolE_8</name>
    <name evidence="9" type="ORF">GALL_324580</name>
</gene>
<dbReference type="Pfam" id="PF12704">
    <property type="entry name" value="MacB_PCD"/>
    <property type="match status" value="1"/>
</dbReference>
<feature type="transmembrane region" description="Helical" evidence="6">
    <location>
        <begin position="320"/>
        <end position="349"/>
    </location>
</feature>
<feature type="domain" description="MacB-like periplasmic core" evidence="8">
    <location>
        <begin position="19"/>
        <end position="249"/>
    </location>
</feature>
<keyword evidence="3 6" id="KW-0812">Transmembrane</keyword>
<name>A0A1J5RC38_9ZZZZ</name>
<keyword evidence="4 6" id="KW-1133">Transmembrane helix</keyword>
<evidence type="ECO:0000256" key="1">
    <source>
        <dbReference type="ARBA" id="ARBA00004651"/>
    </source>
</evidence>
<keyword evidence="5 6" id="KW-0472">Membrane</keyword>
<dbReference type="GO" id="GO:0044874">
    <property type="term" value="P:lipoprotein localization to outer membrane"/>
    <property type="evidence" value="ECO:0007669"/>
    <property type="project" value="TreeGrafter"/>
</dbReference>
<evidence type="ECO:0000256" key="6">
    <source>
        <dbReference type="SAM" id="Phobius"/>
    </source>
</evidence>
<keyword evidence="9" id="KW-0449">Lipoprotein</keyword>
<reference evidence="9" key="1">
    <citation type="submission" date="2016-10" db="EMBL/GenBank/DDBJ databases">
        <title>Sequence of Gallionella enrichment culture.</title>
        <authorList>
            <person name="Poehlein A."/>
            <person name="Muehling M."/>
            <person name="Daniel R."/>
        </authorList>
    </citation>
    <scope>NUCLEOTIDE SEQUENCE</scope>
</reference>
<feature type="transmembrane region" description="Helical" evidence="6">
    <location>
        <begin position="369"/>
        <end position="389"/>
    </location>
</feature>
<dbReference type="GO" id="GO:0098797">
    <property type="term" value="C:plasma membrane protein complex"/>
    <property type="evidence" value="ECO:0007669"/>
    <property type="project" value="TreeGrafter"/>
</dbReference>
<dbReference type="InterPro" id="IPR025857">
    <property type="entry name" value="MacB_PCD"/>
</dbReference>
<dbReference type="EMBL" id="MLJW01000527">
    <property type="protein sequence ID" value="OIQ85709.1"/>
    <property type="molecule type" value="Genomic_DNA"/>
</dbReference>
<keyword evidence="2" id="KW-1003">Cell membrane</keyword>
<dbReference type="InterPro" id="IPR051447">
    <property type="entry name" value="Lipoprotein-release_system"/>
</dbReference>
<comment type="caution">
    <text evidence="9">The sequence shown here is derived from an EMBL/GenBank/DDBJ whole genome shotgun (WGS) entry which is preliminary data.</text>
</comment>
<organism evidence="9">
    <name type="scientific">mine drainage metagenome</name>
    <dbReference type="NCBI Taxonomy" id="410659"/>
    <lineage>
        <taxon>unclassified sequences</taxon>
        <taxon>metagenomes</taxon>
        <taxon>ecological metagenomes</taxon>
    </lineage>
</organism>
<feature type="domain" description="ABC3 transporter permease C-terminal" evidence="7">
    <location>
        <begin position="281"/>
        <end position="393"/>
    </location>
</feature>
<sequence length="400" mass="41875">MGLSWRIAYRFLRDGRVQTLLIISGVAVGAAVIVFITALIDALQGNIVQRTLGSQAHIVVSAPDLVALAPPLPRGTQALREVDARPQRLRSINNWAGVMRVLPTLDGVAAASPQLSGPAFARRGSAVRAVSVIGIEPALYRRVIPLPDDIVQGRFEVGASHILIGTRLAQDLGVRVGDKLRVQGAAGSAQVFDVAGVFSLGVRDLDQRYLYMGLKPAQALLGLSGGVTEIDLTVHDIFAAQQVAARIVRLTGMKAESWMATNSQLLNALRSQSMSSALIRLFVGLSAAFGIASVLAVSVVQRTREIGILRAMGATRGRILAVFLFEGAAVGCAGSALGAAVGVAMVWVFNHYGPGLFPVAVSPALPLQAVTLATLVGVAAAALPALRAARLDPVVAIRYV</sequence>
<evidence type="ECO:0000256" key="4">
    <source>
        <dbReference type="ARBA" id="ARBA00022989"/>
    </source>
</evidence>
<evidence type="ECO:0000313" key="9">
    <source>
        <dbReference type="EMBL" id="OIQ85709.1"/>
    </source>
</evidence>
<evidence type="ECO:0000256" key="2">
    <source>
        <dbReference type="ARBA" id="ARBA00022475"/>
    </source>
</evidence>
<dbReference type="PANTHER" id="PTHR30489:SF0">
    <property type="entry name" value="LIPOPROTEIN-RELEASING SYSTEM TRANSMEMBRANE PROTEIN LOLE"/>
    <property type="match status" value="1"/>
</dbReference>
<protein>
    <submittedName>
        <fullName evidence="9">Lipoprotein-releasing system transmembrane protein LolE</fullName>
    </submittedName>
</protein>
<comment type="subcellular location">
    <subcellularLocation>
        <location evidence="1">Cell membrane</location>
        <topology evidence="1">Multi-pass membrane protein</topology>
    </subcellularLocation>
</comment>
<dbReference type="PANTHER" id="PTHR30489">
    <property type="entry name" value="LIPOPROTEIN-RELEASING SYSTEM TRANSMEMBRANE PROTEIN LOLE"/>
    <property type="match status" value="1"/>
</dbReference>
<feature type="transmembrane region" description="Helical" evidence="6">
    <location>
        <begin position="277"/>
        <end position="300"/>
    </location>
</feature>
<evidence type="ECO:0000256" key="5">
    <source>
        <dbReference type="ARBA" id="ARBA00023136"/>
    </source>
</evidence>
<accession>A0A1J5RC38</accession>